<feature type="transmembrane region" description="Helical" evidence="6">
    <location>
        <begin position="194"/>
        <end position="214"/>
    </location>
</feature>
<dbReference type="PRINTS" id="PR00260">
    <property type="entry name" value="CHEMTRNSDUCR"/>
</dbReference>
<keyword evidence="4" id="KW-0807">Transducer</keyword>
<protein>
    <submittedName>
        <fullName evidence="9">HAMP domain-containing protein</fullName>
    </submittedName>
</protein>
<dbReference type="FunFam" id="1.10.287.950:FF:000001">
    <property type="entry name" value="Methyl-accepting chemotaxis sensory transducer"/>
    <property type="match status" value="1"/>
</dbReference>
<evidence type="ECO:0000256" key="3">
    <source>
        <dbReference type="ARBA" id="ARBA00029447"/>
    </source>
</evidence>
<dbReference type="RefSeq" id="WP_212687069.1">
    <property type="nucleotide sequence ID" value="NZ_JAGSPN010000003.1"/>
</dbReference>
<dbReference type="Proteomes" id="UP000680067">
    <property type="component" value="Unassembled WGS sequence"/>
</dbReference>
<feature type="domain" description="HAMP" evidence="8">
    <location>
        <begin position="216"/>
        <end position="268"/>
    </location>
</feature>
<dbReference type="EMBL" id="JAGSPN010000003">
    <property type="protein sequence ID" value="MBR7781723.1"/>
    <property type="molecule type" value="Genomic_DNA"/>
</dbReference>
<accession>A0A941DJ49</accession>
<proteinExistence type="inferred from homology"/>
<reference evidence="9" key="1">
    <citation type="submission" date="2021-04" db="EMBL/GenBank/DDBJ databases">
        <title>novel species isolated from subtropical streams in China.</title>
        <authorList>
            <person name="Lu H."/>
        </authorList>
    </citation>
    <scope>NUCLEOTIDE SEQUENCE</scope>
    <source>
        <strain evidence="9">LFS511W</strain>
    </source>
</reference>
<dbReference type="SMART" id="SM00283">
    <property type="entry name" value="MA"/>
    <property type="match status" value="1"/>
</dbReference>
<evidence type="ECO:0000256" key="1">
    <source>
        <dbReference type="ARBA" id="ARBA00004370"/>
    </source>
</evidence>
<dbReference type="GO" id="GO:0004888">
    <property type="term" value="F:transmembrane signaling receptor activity"/>
    <property type="evidence" value="ECO:0007669"/>
    <property type="project" value="InterPro"/>
</dbReference>
<evidence type="ECO:0000256" key="6">
    <source>
        <dbReference type="SAM" id="Phobius"/>
    </source>
</evidence>
<feature type="coiled-coil region" evidence="5">
    <location>
        <begin position="473"/>
        <end position="511"/>
    </location>
</feature>
<keyword evidence="2" id="KW-0488">Methylation</keyword>
<evidence type="ECO:0000313" key="9">
    <source>
        <dbReference type="EMBL" id="MBR7781723.1"/>
    </source>
</evidence>
<dbReference type="PROSITE" id="PS50111">
    <property type="entry name" value="CHEMOTAXIS_TRANSDUC_2"/>
    <property type="match status" value="1"/>
</dbReference>
<keyword evidence="6" id="KW-0812">Transmembrane</keyword>
<dbReference type="InterPro" id="IPR003660">
    <property type="entry name" value="HAMP_dom"/>
</dbReference>
<organism evidence="9 10">
    <name type="scientific">Undibacterium luofuense</name>
    <dbReference type="NCBI Taxonomy" id="2828733"/>
    <lineage>
        <taxon>Bacteria</taxon>
        <taxon>Pseudomonadati</taxon>
        <taxon>Pseudomonadota</taxon>
        <taxon>Betaproteobacteria</taxon>
        <taxon>Burkholderiales</taxon>
        <taxon>Oxalobacteraceae</taxon>
        <taxon>Undibacterium</taxon>
    </lineage>
</organism>
<dbReference type="SUPFAM" id="SSF58104">
    <property type="entry name" value="Methyl-accepting chemotaxis protein (MCP) signaling domain"/>
    <property type="match status" value="1"/>
</dbReference>
<dbReference type="CDD" id="cd06225">
    <property type="entry name" value="HAMP"/>
    <property type="match status" value="1"/>
</dbReference>
<dbReference type="Pfam" id="PF00015">
    <property type="entry name" value="MCPsignal"/>
    <property type="match status" value="1"/>
</dbReference>
<dbReference type="CDD" id="cd11386">
    <property type="entry name" value="MCP_signal"/>
    <property type="match status" value="1"/>
</dbReference>
<evidence type="ECO:0000256" key="2">
    <source>
        <dbReference type="ARBA" id="ARBA00022481"/>
    </source>
</evidence>
<sequence length="539" mass="57615">MLSLRLLSLSKRLAVLIVLFSAGFLIYGIWSFKTLNELKVSGPVYQKITQSKDLVADILPPPEYILESYLVVFQIMAAENAGEQEKLITRLKDLKKDYDSQHEFWSKQNLEKNIADGLLDKSYAPAQAFYTTAFSEFIPAAQKQDKEAMSAAMQKMKASYDTHLAQINQLVRIANAQAESLETESKNQISTATVLLMIILAGSLGLGITGAVLITRSIIQPLSEAVKVANIVASGDFRSEISTEFTDEPGQLLQALNQMNNGLAATIAQVRTSTELITAASEEIATGNLDLSSRTEEQAGSLEETASAMEQLTATVKQNADNARQANQLAESASNIALNGGQVVQNVVATMGKIKESSGKIVDIISVIDSIAFQTNILALNAAVEAARAGEQGRGFAVVASEVRSLAHRSASAAKEIKALIEDSVSNVNTGSVLVDQAGVTMNDIVSSVKQVLEIMNEIAAASQEQSTGIEEVNHAISQMDEVTQQNAALVEEAAAAAASMQEQAANLMQEVSAFKLIANSNTVSSGRPPQAIRLSIAH</sequence>
<keyword evidence="6" id="KW-0472">Membrane</keyword>
<feature type="transmembrane region" description="Helical" evidence="6">
    <location>
        <begin position="12"/>
        <end position="30"/>
    </location>
</feature>
<evidence type="ECO:0000256" key="4">
    <source>
        <dbReference type="PROSITE-ProRule" id="PRU00284"/>
    </source>
</evidence>
<dbReference type="InterPro" id="IPR004090">
    <property type="entry name" value="Chemotax_Me-accpt_rcpt"/>
</dbReference>
<dbReference type="GO" id="GO:0007165">
    <property type="term" value="P:signal transduction"/>
    <property type="evidence" value="ECO:0007669"/>
    <property type="project" value="UniProtKB-KW"/>
</dbReference>
<dbReference type="SMART" id="SM00304">
    <property type="entry name" value="HAMP"/>
    <property type="match status" value="1"/>
</dbReference>
<gene>
    <name evidence="9" type="ORF">KDM89_06200</name>
</gene>
<keyword evidence="6" id="KW-1133">Transmembrane helix</keyword>
<dbReference type="AlphaFoldDB" id="A0A941DJ49"/>
<comment type="subcellular location">
    <subcellularLocation>
        <location evidence="1">Membrane</location>
    </subcellularLocation>
</comment>
<name>A0A941DJ49_9BURK</name>
<evidence type="ECO:0000256" key="5">
    <source>
        <dbReference type="SAM" id="Coils"/>
    </source>
</evidence>
<dbReference type="InterPro" id="IPR051310">
    <property type="entry name" value="MCP_chemotaxis"/>
</dbReference>
<dbReference type="PANTHER" id="PTHR43531">
    <property type="entry name" value="PROTEIN ICFG"/>
    <property type="match status" value="1"/>
</dbReference>
<dbReference type="GO" id="GO:0005886">
    <property type="term" value="C:plasma membrane"/>
    <property type="evidence" value="ECO:0007669"/>
    <property type="project" value="TreeGrafter"/>
</dbReference>
<comment type="similarity">
    <text evidence="3">Belongs to the methyl-accepting chemotaxis (MCP) protein family.</text>
</comment>
<evidence type="ECO:0000259" key="8">
    <source>
        <dbReference type="PROSITE" id="PS50885"/>
    </source>
</evidence>
<evidence type="ECO:0000313" key="10">
    <source>
        <dbReference type="Proteomes" id="UP000680067"/>
    </source>
</evidence>
<evidence type="ECO:0000259" key="7">
    <source>
        <dbReference type="PROSITE" id="PS50111"/>
    </source>
</evidence>
<keyword evidence="5" id="KW-0175">Coiled coil</keyword>
<dbReference type="PROSITE" id="PS50885">
    <property type="entry name" value="HAMP"/>
    <property type="match status" value="1"/>
</dbReference>
<feature type="domain" description="Methyl-accepting transducer" evidence="7">
    <location>
        <begin position="273"/>
        <end position="502"/>
    </location>
</feature>
<keyword evidence="10" id="KW-1185">Reference proteome</keyword>
<dbReference type="Pfam" id="PF00672">
    <property type="entry name" value="HAMP"/>
    <property type="match status" value="1"/>
</dbReference>
<dbReference type="GO" id="GO:0006935">
    <property type="term" value="P:chemotaxis"/>
    <property type="evidence" value="ECO:0007669"/>
    <property type="project" value="InterPro"/>
</dbReference>
<dbReference type="Gene3D" id="1.10.287.950">
    <property type="entry name" value="Methyl-accepting chemotaxis protein"/>
    <property type="match status" value="1"/>
</dbReference>
<dbReference type="InterPro" id="IPR004089">
    <property type="entry name" value="MCPsignal_dom"/>
</dbReference>
<dbReference type="PANTHER" id="PTHR43531:SF14">
    <property type="entry name" value="METHYL-ACCEPTING CHEMOTAXIS PROTEIN I-RELATED"/>
    <property type="match status" value="1"/>
</dbReference>
<comment type="caution">
    <text evidence="9">The sequence shown here is derived from an EMBL/GenBank/DDBJ whole genome shotgun (WGS) entry which is preliminary data.</text>
</comment>